<dbReference type="EMBL" id="MF498773">
    <property type="protein sequence ID" value="ATI17268.1"/>
    <property type="molecule type" value="Genomic_DNA"/>
</dbReference>
<accession>A0A291LD02</accession>
<proteinExistence type="predicted"/>
<sequence length="51" mass="5856">MKSFIVSFKIQNAFGDKVLTEYVWAYTPKCAVEKIQEKYVGVYHAKAKLAI</sequence>
<name>A0A291LD02_9CAUD</name>
<evidence type="ECO:0000313" key="2">
    <source>
        <dbReference type="Proteomes" id="UP000230211"/>
    </source>
</evidence>
<evidence type="ECO:0000313" key="1">
    <source>
        <dbReference type="EMBL" id="ATI17268.1"/>
    </source>
</evidence>
<reference evidence="1 2" key="1">
    <citation type="submission" date="2017-07" db="EMBL/GenBank/DDBJ databases">
        <title>In vitro design and evaluation of phage cocktails against multidrug-resistant Aeromonas salmonicida.</title>
        <authorList>
            <person name="Chen L."/>
            <person name="Yuan S."/>
            <person name="Ma Y."/>
        </authorList>
    </citation>
    <scope>NUCLEOTIDE SEQUENCE [LARGE SCALE GENOMIC DNA]</scope>
</reference>
<dbReference type="Proteomes" id="UP000230211">
    <property type="component" value="Segment"/>
</dbReference>
<protein>
    <submittedName>
        <fullName evidence="1">Uncharacterized protein</fullName>
    </submittedName>
</protein>
<organism evidence="1 2">
    <name type="scientific">Aeromonas phage AS-szw</name>
    <dbReference type="NCBI Taxonomy" id="2026114"/>
    <lineage>
        <taxon>Viruses</taxon>
        <taxon>Duplodnaviria</taxon>
        <taxon>Heunggongvirae</taxon>
        <taxon>Uroviricota</taxon>
        <taxon>Caudoviricetes</taxon>
        <taxon>Pantevenvirales</taxon>
        <taxon>Straboviridae</taxon>
        <taxon>Emmerichvirinae</taxon>
        <taxon>Ceceduovirus</taxon>
        <taxon>Ceceduovirus aszj</taxon>
    </lineage>
</organism>